<organism evidence="1 2">
    <name type="scientific">Litomosoides sigmodontis</name>
    <name type="common">Filarial nematode worm</name>
    <dbReference type="NCBI Taxonomy" id="42156"/>
    <lineage>
        <taxon>Eukaryota</taxon>
        <taxon>Metazoa</taxon>
        <taxon>Ecdysozoa</taxon>
        <taxon>Nematoda</taxon>
        <taxon>Chromadorea</taxon>
        <taxon>Rhabditida</taxon>
        <taxon>Spirurina</taxon>
        <taxon>Spiruromorpha</taxon>
        <taxon>Filarioidea</taxon>
        <taxon>Onchocercidae</taxon>
        <taxon>Litomosoides</taxon>
    </lineage>
</organism>
<dbReference type="SMART" id="SM00320">
    <property type="entry name" value="WD40"/>
    <property type="match status" value="1"/>
</dbReference>
<reference evidence="1 2" key="1">
    <citation type="submission" date="2018-08" db="EMBL/GenBank/DDBJ databases">
        <authorList>
            <person name="Laetsch R D."/>
            <person name="Stevens L."/>
            <person name="Kumar S."/>
            <person name="Blaxter L. M."/>
        </authorList>
    </citation>
    <scope>NUCLEOTIDE SEQUENCE [LARGE SCALE GENOMIC DNA]</scope>
</reference>
<name>A0A3P6TUG2_LITSI</name>
<gene>
    <name evidence="1" type="ORF">NLS_LOCUS9140</name>
</gene>
<dbReference type="SUPFAM" id="SSF50978">
    <property type="entry name" value="WD40 repeat-like"/>
    <property type="match status" value="1"/>
</dbReference>
<dbReference type="STRING" id="42156.A0A3P6TUG2"/>
<dbReference type="OrthoDB" id="5846296at2759"/>
<accession>A0A3P6TUG2</accession>
<evidence type="ECO:0000313" key="1">
    <source>
        <dbReference type="EMBL" id="VDK89457.1"/>
    </source>
</evidence>
<dbReference type="Gene3D" id="2.130.10.10">
    <property type="entry name" value="YVTN repeat-like/Quinoprotein amine dehydrogenase"/>
    <property type="match status" value="1"/>
</dbReference>
<dbReference type="AlphaFoldDB" id="A0A3P6TUG2"/>
<dbReference type="InterPro" id="IPR015943">
    <property type="entry name" value="WD40/YVTN_repeat-like_dom_sf"/>
</dbReference>
<dbReference type="EMBL" id="UYRX01001387">
    <property type="protein sequence ID" value="VDK89457.1"/>
    <property type="molecule type" value="Genomic_DNA"/>
</dbReference>
<keyword evidence="2" id="KW-1185">Reference proteome</keyword>
<protein>
    <submittedName>
        <fullName evidence="1">Uncharacterized protein</fullName>
    </submittedName>
</protein>
<dbReference type="InterPro" id="IPR036322">
    <property type="entry name" value="WD40_repeat_dom_sf"/>
</dbReference>
<proteinExistence type="predicted"/>
<dbReference type="InterPro" id="IPR001680">
    <property type="entry name" value="WD40_rpt"/>
</dbReference>
<dbReference type="Proteomes" id="UP000277928">
    <property type="component" value="Unassembled WGS sequence"/>
</dbReference>
<sequence>MRCVSVGTQTEQLQTSASSVLKGDISTEVLNLLLVTVKSNNEELNVLERLNIFHCTDSVTLSITKQFQLSQKDNHLPLSNIACGPNGRVAFLFAEGYHDTWCSHNGIITFWQRRTVGHLTLSSCPTVLRYGPQGLIAVGLITGHILIILNGEIISTNEAHTLSVTALEWLSPSQQLVSVSLDGRIIIHSLKSAALEAKHSKLVTILNLPRNIRKSNTSSKYIGLTSLCVAKDRLLIGSEMGAIWSATLPDLTISLFHFEIDCIEVVTHISDCTIAATTSGKGLVIPDNGHSISVLDIPIHPVFAKNANLIICGSNQQLCAIELDNLKILMKQSIAYQTFALVPDDDALIAVDKQLLVTLYRININQ</sequence>
<dbReference type="OMA" id="ITGHILI"/>
<evidence type="ECO:0000313" key="2">
    <source>
        <dbReference type="Proteomes" id="UP000277928"/>
    </source>
</evidence>